<sequence>MALYADIIEIVAPSQAAAGNKVDITIKVKNTYSAVISIMIGGALEYGVSPWPGLNVPENWANVNGGATYSFSASFIMPDRRVTIHAYSYWYGSDGSWYFDDEFTKSVEITAVSEPSILDFRIADFIKV</sequence>
<organism evidence="1 2">
    <name type="scientific">Dehalococcoides mccartyi</name>
    <dbReference type="NCBI Taxonomy" id="61435"/>
    <lineage>
        <taxon>Bacteria</taxon>
        <taxon>Bacillati</taxon>
        <taxon>Chloroflexota</taxon>
        <taxon>Dehalococcoidia</taxon>
        <taxon>Dehalococcoidales</taxon>
        <taxon>Dehalococcoidaceae</taxon>
        <taxon>Dehalococcoides</taxon>
    </lineage>
</organism>
<protein>
    <submittedName>
        <fullName evidence="1">Uncharacterized protein</fullName>
    </submittedName>
</protein>
<evidence type="ECO:0000313" key="2">
    <source>
        <dbReference type="Proteomes" id="UP000053577"/>
    </source>
</evidence>
<dbReference type="AlphaFoldDB" id="A0A0V8M3S9"/>
<dbReference type="Proteomes" id="UP000053577">
    <property type="component" value="Unassembled WGS sequence"/>
</dbReference>
<name>A0A0V8M3S9_9CHLR</name>
<reference evidence="1 2" key="1">
    <citation type="journal article" date="2015" name="Sci. Rep.">
        <title>A comparative genomics and reductive dehalogenase gene transcription study of two chloroethene-respiring bacteria, Dehalococcoides mccartyi strains MB and 11a.</title>
        <authorList>
            <person name="Low A."/>
            <person name="Shen Z."/>
            <person name="Cheng D."/>
            <person name="Rogers M.J."/>
            <person name="Lee P.K."/>
            <person name="He J."/>
        </authorList>
    </citation>
    <scope>NUCLEOTIDE SEQUENCE [LARGE SCALE GENOMIC DNA]</scope>
    <source>
        <strain evidence="1 2">MB</strain>
    </source>
</reference>
<dbReference type="RefSeq" id="WP_058292355.1">
    <property type="nucleotide sequence ID" value="NZ_JGYD01000011.1"/>
</dbReference>
<dbReference type="PATRIC" id="fig|61435.5.peg.619"/>
<comment type="caution">
    <text evidence="1">The sequence shown here is derived from an EMBL/GenBank/DDBJ whole genome shotgun (WGS) entry which is preliminary data.</text>
</comment>
<dbReference type="OrthoDB" id="166165at2"/>
<proteinExistence type="predicted"/>
<evidence type="ECO:0000313" key="1">
    <source>
        <dbReference type="EMBL" id="KSV18406.1"/>
    </source>
</evidence>
<accession>A0A0V8M3S9</accession>
<dbReference type="EMBL" id="JGYD01000011">
    <property type="protein sequence ID" value="KSV18406.1"/>
    <property type="molecule type" value="Genomic_DNA"/>
</dbReference>
<gene>
    <name evidence="1" type="ORF">DA01_03085</name>
</gene>